<keyword evidence="2" id="KW-0812">Transmembrane</keyword>
<sequence length="241" mass="25936">MSAPARGSAGRTFLLVVAVLALFAVVVYLLSERNARTYTLALEDGYLTVKKGVMAPMGRQTFKTADPAQAQAYAPLKPPAGFKLDEERTFDDRGGLDQALYEYLAKWARDDLATEKPELVERALSWIDRAEKLAGLSATQREDLRTVRAESGYFEARQLLGKATDALRQAREKLKLTAASSSHHAGEAGEALRLVGPTVDELYRAERALASPGGNQPVPPAEAAPPAPAAQVQQPGPAPAR</sequence>
<organism evidence="3 4">
    <name type="scientific">Anaeromyxobacter diazotrophicus</name>
    <dbReference type="NCBI Taxonomy" id="2590199"/>
    <lineage>
        <taxon>Bacteria</taxon>
        <taxon>Pseudomonadati</taxon>
        <taxon>Myxococcota</taxon>
        <taxon>Myxococcia</taxon>
        <taxon>Myxococcales</taxon>
        <taxon>Cystobacterineae</taxon>
        <taxon>Anaeromyxobacteraceae</taxon>
        <taxon>Anaeromyxobacter</taxon>
    </lineage>
</organism>
<evidence type="ECO:0000313" key="4">
    <source>
        <dbReference type="Proteomes" id="UP000503640"/>
    </source>
</evidence>
<keyword evidence="2" id="KW-0472">Membrane</keyword>
<evidence type="ECO:0000256" key="1">
    <source>
        <dbReference type="SAM" id="MobiDB-lite"/>
    </source>
</evidence>
<evidence type="ECO:0000256" key="2">
    <source>
        <dbReference type="SAM" id="Phobius"/>
    </source>
</evidence>
<proteinExistence type="predicted"/>
<feature type="transmembrane region" description="Helical" evidence="2">
    <location>
        <begin position="12"/>
        <end position="30"/>
    </location>
</feature>
<keyword evidence="2" id="KW-1133">Transmembrane helix</keyword>
<name>A0A7I9VQV8_9BACT</name>
<dbReference type="EMBL" id="BJTG01000008">
    <property type="protein sequence ID" value="GEJ58648.1"/>
    <property type="molecule type" value="Genomic_DNA"/>
</dbReference>
<evidence type="ECO:0008006" key="5">
    <source>
        <dbReference type="Google" id="ProtNLM"/>
    </source>
</evidence>
<reference evidence="4" key="1">
    <citation type="journal article" date="2020" name="Appl. Environ. Microbiol.">
        <title>Diazotrophic Anaeromyxobacter Isolates from Soils.</title>
        <authorList>
            <person name="Masuda Y."/>
            <person name="Yamanaka H."/>
            <person name="Xu Z.X."/>
            <person name="Shiratori Y."/>
            <person name="Aono T."/>
            <person name="Amachi S."/>
            <person name="Senoo K."/>
            <person name="Itoh H."/>
        </authorList>
    </citation>
    <scope>NUCLEOTIDE SEQUENCE [LARGE SCALE GENOMIC DNA]</scope>
    <source>
        <strain evidence="4">R267</strain>
    </source>
</reference>
<evidence type="ECO:0000313" key="3">
    <source>
        <dbReference type="EMBL" id="GEJ58648.1"/>
    </source>
</evidence>
<comment type="caution">
    <text evidence="3">The sequence shown here is derived from an EMBL/GenBank/DDBJ whole genome shotgun (WGS) entry which is preliminary data.</text>
</comment>
<protein>
    <recommendedName>
        <fullName evidence="5">IF-2 protein</fullName>
    </recommendedName>
</protein>
<gene>
    <name evidence="3" type="ORF">AMYX_33890</name>
</gene>
<keyword evidence="4" id="KW-1185">Reference proteome</keyword>
<dbReference type="AlphaFoldDB" id="A0A7I9VQV8"/>
<feature type="region of interest" description="Disordered" evidence="1">
    <location>
        <begin position="205"/>
        <end position="241"/>
    </location>
</feature>
<dbReference type="Proteomes" id="UP000503640">
    <property type="component" value="Unassembled WGS sequence"/>
</dbReference>
<feature type="compositionally biased region" description="Pro residues" evidence="1">
    <location>
        <begin position="217"/>
        <end position="228"/>
    </location>
</feature>
<dbReference type="RefSeq" id="WP_176067397.1">
    <property type="nucleotide sequence ID" value="NZ_BJTG01000008.1"/>
</dbReference>
<accession>A0A7I9VQV8</accession>